<dbReference type="Ensembl" id="ENSEBUT00000018289.1">
    <property type="protein sequence ID" value="ENSEBUP00000017713.1"/>
    <property type="gene ID" value="ENSEBUG00000011016.1"/>
</dbReference>
<dbReference type="Proteomes" id="UP000694388">
    <property type="component" value="Unplaced"/>
</dbReference>
<keyword evidence="3" id="KW-1185">Reference proteome</keyword>
<evidence type="ECO:0000256" key="1">
    <source>
        <dbReference type="SAM" id="MobiDB-lite"/>
    </source>
</evidence>
<feature type="compositionally biased region" description="Polar residues" evidence="1">
    <location>
        <begin position="2115"/>
        <end position="2125"/>
    </location>
</feature>
<dbReference type="GeneTree" id="ENSGT00390000018402"/>
<proteinExistence type="predicted"/>
<evidence type="ECO:0000313" key="3">
    <source>
        <dbReference type="Proteomes" id="UP000694388"/>
    </source>
</evidence>
<feature type="region of interest" description="Disordered" evidence="1">
    <location>
        <begin position="639"/>
        <end position="705"/>
    </location>
</feature>
<dbReference type="PANTHER" id="PTHR14918">
    <property type="entry name" value="KICSTOR COMPLEX PROTEIN SZT2"/>
    <property type="match status" value="1"/>
</dbReference>
<organism evidence="2 3">
    <name type="scientific">Eptatretus burgeri</name>
    <name type="common">Inshore hagfish</name>
    <dbReference type="NCBI Taxonomy" id="7764"/>
    <lineage>
        <taxon>Eukaryota</taxon>
        <taxon>Metazoa</taxon>
        <taxon>Chordata</taxon>
        <taxon>Craniata</taxon>
        <taxon>Vertebrata</taxon>
        <taxon>Cyclostomata</taxon>
        <taxon>Myxini</taxon>
        <taxon>Myxiniformes</taxon>
        <taxon>Myxinidae</taxon>
        <taxon>Eptatretinae</taxon>
        <taxon>Eptatretus</taxon>
    </lineage>
</organism>
<dbReference type="PANTHER" id="PTHR14918:SF3">
    <property type="entry name" value="KICSTOR COMPLEX PROTEIN SZT2"/>
    <property type="match status" value="1"/>
</dbReference>
<feature type="region of interest" description="Disordered" evidence="1">
    <location>
        <begin position="2103"/>
        <end position="2125"/>
    </location>
</feature>
<feature type="compositionally biased region" description="Basic and acidic residues" evidence="1">
    <location>
        <begin position="982"/>
        <end position="998"/>
    </location>
</feature>
<feature type="compositionally biased region" description="Acidic residues" evidence="1">
    <location>
        <begin position="951"/>
        <end position="981"/>
    </location>
</feature>
<sequence>SRSLCLQGLADEAAKVVLLMNQRFRVSRSTRFAWFLNRLNKPCGPSSPGEQDDSLQVLSVLPHSWRPGDPPNTHALTLVPATQVVFLSASYRFVIILDLSPSSAVVDDDAGELLLDSVFTALAQCLGGLAQPFIPPGCCNRQQPAIYITILAHSGLMSPGSMQHDSPLCEDALEEQLSLKTSAAMVTPDVALIDAVRTATLALQLLPLNSMAGIIMITDGVTSMADVNYCDTLLTQIRINSIACSFVQVGNPYSYDQNFGHVSNVDLMCFVASATGGTYMKSCPDVSIDPLGGMNAYHWAFLSYTFQVPDSDARPHRGNHNEWRGVSCSALSTRHKKHSERELGASLGSVVSVRLREGYLIRDINIGKGTSHLEVQLFLPWRHDIRLVYTVVQPNAETGGRRASTRVELAMEGEYERLHAITCAARRTLATFHRRTVVRTFWQTLLGYFLLVHLQSFNSNPVFYTLPESTRNGVPLFYVPPTSTTPVLSLQQNISKESNHNQFASYWKPVLSLDSSKLQRWTHVHRIGLLLEHDTPLPRYVHSPSSTGRYSVVQSRMALAAVSLLLRDWASFVLVEGSSFVKFIFAEPDRPPVAFYLARVYVKASCMLIRLAFPLDTPLDVRLAVRDIEQRIVTLHFPQRAPPKEGTPRVRRKTSTVAPDSPNKGGGAPSEGPLQRPSDRPCTLLPNMNKERKKENDSPLSFCSFSTDEEDAIGEEAEGLDRETRDLTMVLAAECWVEPQVGLVSHSVPSSISHLKGLSYEDIPKSVRCFFFMPNWVSSVHPCVFLPSMCSGSCRTSGNRCSASFMLLFSLLPLPAVFHSLQGGLPIASQDVLLAMDACEESLQEVDVSAFLRALCGHARPYCQAVGLAPLVDGSTRGRNNDGCMNLLVLLFSGRMSNDVIFFDEQKMFIDIGGRYFKPVPSNPDYYFYCPESSGKEKGTGSGHRSTTDGELPEEDECEEVDDEDEEQEDDEDDGFGDGDESLSRSEGSEARSERNSADKPPLFVHLTCSVKHRSHHGCMPVRTLPTCLGQVLKCLELPSADRVYLRDLVVSLDIIVLTLPLEVDLAPTNISHQRYTSEGSASLSRSPVLHVPVQPADNNLLTRNLKFSMFCDDAFGILKQVEWLLQDEMVSALRSQPITAANLQAAVRHAGCWAGRGACLAEILPLQFVFGAEQSLQEQEMEKGLTSVAGISVSRSSAEKLETESMKSLDGAEVKGVETICKNDIMPECKEEKLIDVEKEIIGSEKGVMESDVGIEIKKVTERHDIDEMMSIAQESKVEMEHGSAAMNLEKPEGTTSDEEAPLLPDFWLVVRVQPDRLQIFTHARYDEHVCRLASIKICTLMLLLQALHDTRVCNSLLEAESEEDIWKQDSSFLPSRNRTESDESSQPKDYLAAALQLVPGHFSCDPVWSTLIPVHPRLKMGPSMGVSFAMQALHTVLNAFSVNNRKNMFVYQERATKSVFYLRYIHLNSFFSLYLLLIRGWWERQLPGGPGSPRGSETTRAVGPVDKHIRLVVHGVAQAGPEITEDLVKGLRRRLDEATLDVITVMLVRNCKLTPADVEFIQPPSSPPMESLWVGVPQVALPYLSAVIVYLRQNLLTFLHIPKYIDTDPAHHFQDVHHKHCHIDVMCGWCAQVLAHAYNWSGDMGALLTRALSRLAQWLDTRAYVTRCLLSQKMGLFHHYLLADAPQHVNRFLSLLIFTSFIIYQTSQLLHLQMPIIINPFFSCSLTSLCTTSAGVQPILNFCYFSMSLQVAELELMKLSARLFHYRATPLLFDPTWESGTATRTVGFGLKITKQAAALRPRADAWVQELCTAFMQQFLQFLQSHGFILIQLQPHTPSRRCMPLIHRTVKNGSSNCEKGTGGSSDQVFHLQKALPAGLVLVELDIIPFVHVSLFTSPYLQMFSAQVWLPLVEECAKVRSLFHLRSFSYDFHLRALQQYLLGRQLTFPPAYPLPDFLTLLSAHHRRSPAHARNHVHQGELTLSSGATPAHELFTYIIEHAQAYGLKPFRIGGTAGPGQNYALVSLSSRTGSYKDVSGMRHHDDFDVSLIICHVDLLTDEQPQGEEHHLRLQFFLLMTSCRELFPRLSADLRRVPDLRNPQTSFLVSTDSEDSSQVEMQSSNLPSPSLITPSATVSLQLLHPLLASEVRTSRDLLVSLVSRACSHCRRDSLWNRLILGEGSVPDRGVKLTRLMFVELEELLQVVYCRRVEDLDPQLVFFKSLSPAWYQSLMKVLQSHFPHSCRLFSSPDGNAHHLVRVIE</sequence>
<name>A0A8C4QMF7_EPTBU</name>
<feature type="region of interest" description="Disordered" evidence="1">
    <location>
        <begin position="935"/>
        <end position="998"/>
    </location>
</feature>
<dbReference type="InterPro" id="IPR033228">
    <property type="entry name" value="SZT2"/>
</dbReference>
<evidence type="ECO:0000313" key="2">
    <source>
        <dbReference type="Ensembl" id="ENSEBUP00000017713.1"/>
    </source>
</evidence>
<reference evidence="2" key="1">
    <citation type="submission" date="2025-08" db="UniProtKB">
        <authorList>
            <consortium name="Ensembl"/>
        </authorList>
    </citation>
    <scope>IDENTIFICATION</scope>
</reference>
<reference evidence="2" key="2">
    <citation type="submission" date="2025-09" db="UniProtKB">
        <authorList>
            <consortium name="Ensembl"/>
        </authorList>
    </citation>
    <scope>IDENTIFICATION</scope>
</reference>
<accession>A0A8C4QMF7</accession>
<protein>
    <submittedName>
        <fullName evidence="2">SZT2 subunit of KICSTOR complex</fullName>
    </submittedName>
</protein>
<dbReference type="GO" id="GO:0005777">
    <property type="term" value="C:peroxisome"/>
    <property type="evidence" value="ECO:0007669"/>
    <property type="project" value="InterPro"/>
</dbReference>